<feature type="transmembrane region" description="Helical" evidence="2">
    <location>
        <begin position="339"/>
        <end position="358"/>
    </location>
</feature>
<dbReference type="EMBL" id="CP133548">
    <property type="protein sequence ID" value="WMS85826.1"/>
    <property type="molecule type" value="Genomic_DNA"/>
</dbReference>
<dbReference type="KEGG" id="plei:Q9312_11420"/>
<feature type="compositionally biased region" description="Polar residues" evidence="1">
    <location>
        <begin position="211"/>
        <end position="241"/>
    </location>
</feature>
<feature type="compositionally biased region" description="Polar residues" evidence="1">
    <location>
        <begin position="126"/>
        <end position="142"/>
    </location>
</feature>
<keyword evidence="2" id="KW-0812">Transmembrane</keyword>
<evidence type="ECO:0000313" key="5">
    <source>
        <dbReference type="Proteomes" id="UP001239782"/>
    </source>
</evidence>
<feature type="compositionally biased region" description="Acidic residues" evidence="1">
    <location>
        <begin position="244"/>
        <end position="260"/>
    </location>
</feature>
<feature type="compositionally biased region" description="Basic and acidic residues" evidence="1">
    <location>
        <begin position="92"/>
        <end position="108"/>
    </location>
</feature>
<organism evidence="4 5">
    <name type="scientific">Pleionea litopenaei</name>
    <dbReference type="NCBI Taxonomy" id="3070815"/>
    <lineage>
        <taxon>Bacteria</taxon>
        <taxon>Pseudomonadati</taxon>
        <taxon>Pseudomonadota</taxon>
        <taxon>Gammaproteobacteria</taxon>
        <taxon>Oceanospirillales</taxon>
        <taxon>Pleioneaceae</taxon>
        <taxon>Pleionea</taxon>
    </lineage>
</organism>
<gene>
    <name evidence="4" type="ORF">Q9312_11420</name>
</gene>
<dbReference type="RefSeq" id="WP_309200979.1">
    <property type="nucleotide sequence ID" value="NZ_CP133548.1"/>
</dbReference>
<dbReference type="AlphaFoldDB" id="A0AA51X5M9"/>
<dbReference type="Pfam" id="PF13719">
    <property type="entry name" value="Zn_ribbon_5"/>
    <property type="match status" value="1"/>
</dbReference>
<keyword evidence="2" id="KW-0472">Membrane</keyword>
<feature type="domain" description="Zinc finger/thioredoxin putative" evidence="3">
    <location>
        <begin position="7"/>
        <end position="41"/>
    </location>
</feature>
<accession>A0AA51X5M9</accession>
<keyword evidence="5" id="KW-1185">Reference proteome</keyword>
<protein>
    <submittedName>
        <fullName evidence="4">DUF3426 domain-containing protein</fullName>
    </submittedName>
</protein>
<feature type="compositionally biased region" description="Basic and acidic residues" evidence="1">
    <location>
        <begin position="281"/>
        <end position="300"/>
    </location>
</feature>
<keyword evidence="2" id="KW-1133">Transmembrane helix</keyword>
<reference evidence="4 5" key="1">
    <citation type="submission" date="2023-08" db="EMBL/GenBank/DDBJ databases">
        <title>Pleionea litopenaei sp. nov., isolated from stomach of juvenile Litopenaeus vannamei.</title>
        <authorList>
            <person name="Rho A.M."/>
            <person name="Hwang C.Y."/>
        </authorList>
    </citation>
    <scope>NUCLEOTIDE SEQUENCE [LARGE SCALE GENOMIC DNA]</scope>
    <source>
        <strain evidence="4 5">HL-JVS1</strain>
    </source>
</reference>
<dbReference type="InterPro" id="IPR021834">
    <property type="entry name" value="DUF3426"/>
</dbReference>
<dbReference type="InterPro" id="IPR011723">
    <property type="entry name" value="Znf/thioredoxin_put"/>
</dbReference>
<feature type="compositionally biased region" description="Acidic residues" evidence="1">
    <location>
        <begin position="191"/>
        <end position="210"/>
    </location>
</feature>
<evidence type="ECO:0000313" key="4">
    <source>
        <dbReference type="EMBL" id="WMS85826.1"/>
    </source>
</evidence>
<dbReference type="NCBIfam" id="TIGR02098">
    <property type="entry name" value="MJ0042_CXXC"/>
    <property type="match status" value="1"/>
</dbReference>
<proteinExistence type="predicted"/>
<evidence type="ECO:0000256" key="1">
    <source>
        <dbReference type="SAM" id="MobiDB-lite"/>
    </source>
</evidence>
<feature type="region of interest" description="Disordered" evidence="1">
    <location>
        <begin position="91"/>
        <end position="300"/>
    </location>
</feature>
<evidence type="ECO:0000256" key="2">
    <source>
        <dbReference type="SAM" id="Phobius"/>
    </source>
</evidence>
<evidence type="ECO:0000259" key="3">
    <source>
        <dbReference type="Pfam" id="PF13719"/>
    </source>
</evidence>
<name>A0AA51X5M9_9GAMM</name>
<sequence length="489" mass="54793">MSQSIFTRCPECSTVFRVTEEHLALAKGKVRCGACMNVFTATEHLVRPKSTSSATDSSSSIERSLDKALGTSIEEHQPSDDGLLRASNEAEQDIRWGDKPENRTEYPIDRFGQPTADQAPDIAESGESNESSEQPINEFSDSSSHEEPFDQQDFVSPMQDDLHAPESFDEPDLEKRIVEEQCAEKHKEQLDPSDDDIESFAIDAFEDEVSSDNLPYQNDPQSSDELTSDATDGSYTEGSLFSSDEVDYSDSDETDVDDESAGFSDQAQSISEDDSASSRSDAVKDQEALNDSIRSEHPTLNDDFSIDRLSDALAEEDLEPDPLDEFDDIVERKSHALKWMVISIVLVGGLGYFIYWLWSDRQTLAWDDTWGSSVQVLCSVAPCDLKPRRNVAAIELLQRDIRPSENNPEITEFNLFIRNNADYEQPYPTVEIRFTDTKGAIVSSEIHSPEDYLSADVKGRMMPVNQRTLILIQARKSNANAFGFEFNFK</sequence>
<dbReference type="Proteomes" id="UP001239782">
    <property type="component" value="Chromosome"/>
</dbReference>
<dbReference type="Pfam" id="PF11906">
    <property type="entry name" value="DUF3426"/>
    <property type="match status" value="1"/>
</dbReference>
<feature type="compositionally biased region" description="Basic and acidic residues" evidence="1">
    <location>
        <begin position="173"/>
        <end position="190"/>
    </location>
</feature>